<evidence type="ECO:0000256" key="7">
    <source>
        <dbReference type="SAM" id="Phobius"/>
    </source>
</evidence>
<evidence type="ECO:0000256" key="3">
    <source>
        <dbReference type="ARBA" id="ARBA00022692"/>
    </source>
</evidence>
<keyword evidence="2" id="KW-0813">Transport</keyword>
<evidence type="ECO:0000313" key="9">
    <source>
        <dbReference type="Proteomes" id="UP000324143"/>
    </source>
</evidence>
<gene>
    <name evidence="8" type="ORF">FXF47_00950</name>
</gene>
<dbReference type="GO" id="GO:0005886">
    <property type="term" value="C:plasma membrane"/>
    <property type="evidence" value="ECO:0007669"/>
    <property type="project" value="TreeGrafter"/>
</dbReference>
<keyword evidence="4" id="KW-1278">Translocase</keyword>
<dbReference type="InterPro" id="IPR003667">
    <property type="entry name" value="NqrDE/RnfAE"/>
</dbReference>
<evidence type="ECO:0000313" key="8">
    <source>
        <dbReference type="EMBL" id="TYB32069.1"/>
    </source>
</evidence>
<evidence type="ECO:0000256" key="4">
    <source>
        <dbReference type="ARBA" id="ARBA00022967"/>
    </source>
</evidence>
<feature type="transmembrane region" description="Helical" evidence="7">
    <location>
        <begin position="20"/>
        <end position="41"/>
    </location>
</feature>
<evidence type="ECO:0000256" key="5">
    <source>
        <dbReference type="ARBA" id="ARBA00022989"/>
    </source>
</evidence>
<dbReference type="PANTHER" id="PTHR30586:SF1">
    <property type="entry name" value="NA(+)-TRANSLOCATING NADH-QUINONE REDUCTASE SUBUNIT D"/>
    <property type="match status" value="1"/>
</dbReference>
<keyword evidence="9" id="KW-1185">Reference proteome</keyword>
<evidence type="ECO:0000256" key="1">
    <source>
        <dbReference type="ARBA" id="ARBA00004127"/>
    </source>
</evidence>
<comment type="subcellular location">
    <subcellularLocation>
        <location evidence="1">Endomembrane system</location>
        <topology evidence="1">Multi-pass membrane protein</topology>
    </subcellularLocation>
</comment>
<feature type="non-terminal residue" evidence="8">
    <location>
        <position position="1"/>
    </location>
</feature>
<dbReference type="GO" id="GO:0012505">
    <property type="term" value="C:endomembrane system"/>
    <property type="evidence" value="ECO:0007669"/>
    <property type="project" value="UniProtKB-SubCell"/>
</dbReference>
<dbReference type="Proteomes" id="UP000324143">
    <property type="component" value="Unassembled WGS sequence"/>
</dbReference>
<protein>
    <submittedName>
        <fullName evidence="8">NADH:ubiquinone reductase (Na(+)-transporting) subunit D</fullName>
    </submittedName>
</protein>
<feature type="transmembrane region" description="Helical" evidence="7">
    <location>
        <begin position="76"/>
        <end position="97"/>
    </location>
</feature>
<keyword evidence="3 7" id="KW-0812">Transmembrane</keyword>
<accession>A0A5D0MNA2</accession>
<comment type="caution">
    <text evidence="8">The sequence shown here is derived from an EMBL/GenBank/DDBJ whole genome shotgun (WGS) entry which is preliminary data.</text>
</comment>
<evidence type="ECO:0000256" key="2">
    <source>
        <dbReference type="ARBA" id="ARBA00022448"/>
    </source>
</evidence>
<reference evidence="8" key="1">
    <citation type="submission" date="2019-08" db="EMBL/GenBank/DDBJ databases">
        <title>Genomic characterization of a novel candidate phylum (ARYD3) from a high temperature, high salinity tertiary oil reservoir in north central Oklahoma, USA.</title>
        <authorList>
            <person name="Youssef N.H."/>
            <person name="Yadav A."/>
            <person name="Elshahed M.S."/>
        </authorList>
    </citation>
    <scope>NUCLEOTIDE SEQUENCE [LARGE SCALE GENOMIC DNA]</scope>
    <source>
        <strain evidence="8">ARYD3</strain>
    </source>
</reference>
<sequence>SNMIISILRKKIPARIRMMVEVLVIASLVIIVDIVLKAYLPDISRKLGPYVGLIITNCIIMGRAEAFAISNPPWLSFIDGLSSSLGYSYVLITIAIFRELLGSGEIWGINVLGDSWINWSFMVMAGGAFFMLAIFIWAVKGLFIKGEEEGT</sequence>
<keyword evidence="5 7" id="KW-1133">Transmembrane helix</keyword>
<feature type="transmembrane region" description="Helical" evidence="7">
    <location>
        <begin position="47"/>
        <end position="64"/>
    </location>
</feature>
<dbReference type="PANTHER" id="PTHR30586">
    <property type="entry name" value="ELECTRON TRANSPORT COMPLEX PROTEIN RNFE"/>
    <property type="match status" value="1"/>
</dbReference>
<feature type="transmembrane region" description="Helical" evidence="7">
    <location>
        <begin position="117"/>
        <end position="139"/>
    </location>
</feature>
<evidence type="ECO:0000256" key="6">
    <source>
        <dbReference type="ARBA" id="ARBA00023136"/>
    </source>
</evidence>
<organism evidence="8 9">
    <name type="scientific">Candidatus Mcinerneyibacterium aminivorans</name>
    <dbReference type="NCBI Taxonomy" id="2703815"/>
    <lineage>
        <taxon>Bacteria</taxon>
        <taxon>Candidatus Macinerneyibacteriota</taxon>
        <taxon>Candidatus Mcinerneyibacteria</taxon>
        <taxon>Candidatus Mcinerneyibacteriales</taxon>
        <taxon>Candidatus Mcinerneyibacteriaceae</taxon>
        <taxon>Candidatus Mcinerneyibacterium</taxon>
    </lineage>
</organism>
<name>A0A5D0MNA2_9BACT</name>
<dbReference type="EMBL" id="VSIX01000008">
    <property type="protein sequence ID" value="TYB32069.1"/>
    <property type="molecule type" value="Genomic_DNA"/>
</dbReference>
<dbReference type="AlphaFoldDB" id="A0A5D0MNA2"/>
<proteinExistence type="predicted"/>
<dbReference type="Pfam" id="PF02508">
    <property type="entry name" value="Rnf-Nqr"/>
    <property type="match status" value="1"/>
</dbReference>
<keyword evidence="6 7" id="KW-0472">Membrane</keyword>